<feature type="signal peptide" evidence="2">
    <location>
        <begin position="1"/>
        <end position="20"/>
    </location>
</feature>
<evidence type="ECO:0000256" key="1">
    <source>
        <dbReference type="SAM" id="MobiDB-lite"/>
    </source>
</evidence>
<gene>
    <name evidence="3" type="ORF">CCY01nite_39910</name>
</gene>
<feature type="compositionally biased region" description="Basic residues" evidence="1">
    <location>
        <begin position="24"/>
        <end position="39"/>
    </location>
</feature>
<keyword evidence="2" id="KW-0732">Signal</keyword>
<feature type="region of interest" description="Disordered" evidence="1">
    <location>
        <begin position="24"/>
        <end position="58"/>
    </location>
</feature>
<evidence type="ECO:0000313" key="4">
    <source>
        <dbReference type="Proteomes" id="UP000321436"/>
    </source>
</evidence>
<evidence type="ECO:0000256" key="2">
    <source>
        <dbReference type="SAM" id="SignalP"/>
    </source>
</evidence>
<keyword evidence="4" id="KW-1185">Reference proteome</keyword>
<dbReference type="RefSeq" id="WP_146865606.1">
    <property type="nucleotide sequence ID" value="NZ_BKAU01000005.1"/>
</dbReference>
<feature type="compositionally biased region" description="Basic and acidic residues" evidence="1">
    <location>
        <begin position="48"/>
        <end position="58"/>
    </location>
</feature>
<reference evidence="3 4" key="1">
    <citation type="submission" date="2019-07" db="EMBL/GenBank/DDBJ databases">
        <title>Whole genome shotgun sequence of Chitinophaga cymbidii NBRC 109752.</title>
        <authorList>
            <person name="Hosoyama A."/>
            <person name="Uohara A."/>
            <person name="Ohji S."/>
            <person name="Ichikawa N."/>
        </authorList>
    </citation>
    <scope>NUCLEOTIDE SEQUENCE [LARGE SCALE GENOMIC DNA]</scope>
    <source>
        <strain evidence="3 4">NBRC 109752</strain>
    </source>
</reference>
<dbReference type="EMBL" id="BKAU01000005">
    <property type="protein sequence ID" value="GEP97731.1"/>
    <property type="molecule type" value="Genomic_DNA"/>
</dbReference>
<organism evidence="3 4">
    <name type="scientific">Chitinophaga cymbidii</name>
    <dbReference type="NCBI Taxonomy" id="1096750"/>
    <lineage>
        <taxon>Bacteria</taxon>
        <taxon>Pseudomonadati</taxon>
        <taxon>Bacteroidota</taxon>
        <taxon>Chitinophagia</taxon>
        <taxon>Chitinophagales</taxon>
        <taxon>Chitinophagaceae</taxon>
        <taxon>Chitinophaga</taxon>
    </lineage>
</organism>
<comment type="caution">
    <text evidence="3">The sequence shown here is derived from an EMBL/GenBank/DDBJ whole genome shotgun (WGS) entry which is preliminary data.</text>
</comment>
<evidence type="ECO:0008006" key="5">
    <source>
        <dbReference type="Google" id="ProtNLM"/>
    </source>
</evidence>
<sequence length="473" mass="53939">MNKILFLLFALVCFSGVLYAQHEHHRPQTPKKPAKKTTKPQKPVMDSSMHDKHNMSDSGKMEMDMPMKVPMSHAFSLNLPMNRNGSGTAWLPDASPMYGYMFHSKKWMYMVHGNLFLRYTKQDAGNRGTRGDDQFDAPNWFMMMAQRKVGRKGLFHYNVMISLDRITEGGNGYPLLFQSGESWEGEPLVDRQHPHDLFSEISVSYSYAFSKKVDAFVYFGYPGEPAIGSVAFMHRPSALSYPDAPISHHWNDGTHITFGVATLGVRLDKFKVEGSLFTGREPDENRYNFDKMRFDSWSGRLSFNPSRNWAFLVSHGFIKSPELLHADEDVNRTTASAIYSLPMRNDNWLNVTTLWGLNKTAGHDGENAFLLEGTLRLRKAELSTRYEWVQKSSEELDLDPLKYGEGTLFPVNALSAGISYDLFSFAKTRLALGGQFSVFFDSKDLHDLYGKNPMALQVYLRLYPGLMKMNMKN</sequence>
<accession>A0A512RPW1</accession>
<protein>
    <recommendedName>
        <fullName evidence="5">Alginate export domain-containing protein</fullName>
    </recommendedName>
</protein>
<dbReference type="AlphaFoldDB" id="A0A512RPW1"/>
<proteinExistence type="predicted"/>
<name>A0A512RPW1_9BACT</name>
<evidence type="ECO:0000313" key="3">
    <source>
        <dbReference type="EMBL" id="GEP97731.1"/>
    </source>
</evidence>
<dbReference type="OrthoDB" id="5490906at2"/>
<dbReference type="Proteomes" id="UP000321436">
    <property type="component" value="Unassembled WGS sequence"/>
</dbReference>
<feature type="chain" id="PRO_5021904349" description="Alginate export domain-containing protein" evidence="2">
    <location>
        <begin position="21"/>
        <end position="473"/>
    </location>
</feature>